<sequence>MHHLKLIYSKFVFRRGAIQGLSQEDQTWTTFLMDMRDHSEFPNAEDFDRFLATSLSFTGNLRELSVYFNDKRIIRITKKMSDPRTITIFSDLNTTSTERISVDKKHVRISRAFSADMERIKKKETTKSNYYSDDIYWIWRAVFF</sequence>
<reference evidence="1" key="1">
    <citation type="submission" date="2021-06" db="EMBL/GenBank/DDBJ databases">
        <authorList>
            <person name="Kallberg Y."/>
            <person name="Tangrot J."/>
            <person name="Rosling A."/>
        </authorList>
    </citation>
    <scope>NUCLEOTIDE SEQUENCE</scope>
    <source>
        <strain evidence="1">28 12/20/2015</strain>
    </source>
</reference>
<dbReference type="Proteomes" id="UP000789366">
    <property type="component" value="Unassembled WGS sequence"/>
</dbReference>
<organism evidence="1 2">
    <name type="scientific">Cetraspora pellucida</name>
    <dbReference type="NCBI Taxonomy" id="1433469"/>
    <lineage>
        <taxon>Eukaryota</taxon>
        <taxon>Fungi</taxon>
        <taxon>Fungi incertae sedis</taxon>
        <taxon>Mucoromycota</taxon>
        <taxon>Glomeromycotina</taxon>
        <taxon>Glomeromycetes</taxon>
        <taxon>Diversisporales</taxon>
        <taxon>Gigasporaceae</taxon>
        <taxon>Cetraspora</taxon>
    </lineage>
</organism>
<keyword evidence="2" id="KW-1185">Reference proteome</keyword>
<protein>
    <submittedName>
        <fullName evidence="1">2730_t:CDS:1</fullName>
    </submittedName>
</protein>
<gene>
    <name evidence="1" type="ORF">SPELUC_LOCUS9812</name>
</gene>
<dbReference type="EMBL" id="CAJVPW010016992">
    <property type="protein sequence ID" value="CAG8673995.1"/>
    <property type="molecule type" value="Genomic_DNA"/>
</dbReference>
<evidence type="ECO:0000313" key="2">
    <source>
        <dbReference type="Proteomes" id="UP000789366"/>
    </source>
</evidence>
<comment type="caution">
    <text evidence="1">The sequence shown here is derived from an EMBL/GenBank/DDBJ whole genome shotgun (WGS) entry which is preliminary data.</text>
</comment>
<accession>A0ACA9NRZ3</accession>
<name>A0ACA9NRZ3_9GLOM</name>
<proteinExistence type="predicted"/>
<evidence type="ECO:0000313" key="1">
    <source>
        <dbReference type="EMBL" id="CAG8673995.1"/>
    </source>
</evidence>